<dbReference type="Proteomes" id="UP000321569">
    <property type="component" value="Unassembled WGS sequence"/>
</dbReference>
<evidence type="ECO:0000313" key="1">
    <source>
        <dbReference type="EMBL" id="GEP73173.1"/>
    </source>
</evidence>
<organism evidence="1 2">
    <name type="scientific">Lentilactobacillus rapi</name>
    <dbReference type="NCBI Taxonomy" id="481723"/>
    <lineage>
        <taxon>Bacteria</taxon>
        <taxon>Bacillati</taxon>
        <taxon>Bacillota</taxon>
        <taxon>Bacilli</taxon>
        <taxon>Lactobacillales</taxon>
        <taxon>Lactobacillaceae</taxon>
        <taxon>Lentilactobacillus</taxon>
    </lineage>
</organism>
<dbReference type="AlphaFoldDB" id="A0A512PPP2"/>
<proteinExistence type="predicted"/>
<name>A0A512PPP2_9LACO</name>
<comment type="caution">
    <text evidence="1">The sequence shown here is derived from an EMBL/GenBank/DDBJ whole genome shotgun (WGS) entry which is preliminary data.</text>
</comment>
<evidence type="ECO:0000313" key="2">
    <source>
        <dbReference type="Proteomes" id="UP000321569"/>
    </source>
</evidence>
<accession>A0A512PPP2</accession>
<sequence>MTDTIRPGTVADFTPEFKQTAQCTLVWNALRCLLKLPGSAVCRIFHQFKNGTRSGIDKSFAD</sequence>
<dbReference type="EMBL" id="BKAM01000055">
    <property type="protein sequence ID" value="GEP73173.1"/>
    <property type="molecule type" value="Genomic_DNA"/>
</dbReference>
<gene>
    <name evidence="1" type="ORF">LRA02_20410</name>
</gene>
<protein>
    <submittedName>
        <fullName evidence="1">Uncharacterized protein</fullName>
    </submittedName>
</protein>
<reference evidence="1 2" key="1">
    <citation type="submission" date="2019-07" db="EMBL/GenBank/DDBJ databases">
        <title>Whole genome shotgun sequence of Lactobacillus rapi NBRC 109618.</title>
        <authorList>
            <person name="Hosoyama A."/>
            <person name="Uohara A."/>
            <person name="Ohji S."/>
            <person name="Ichikawa N."/>
        </authorList>
    </citation>
    <scope>NUCLEOTIDE SEQUENCE [LARGE SCALE GENOMIC DNA]</scope>
    <source>
        <strain evidence="1 2">NBRC 109618</strain>
    </source>
</reference>